<evidence type="ECO:0000313" key="3">
    <source>
        <dbReference type="EMBL" id="MFC3292435.1"/>
    </source>
</evidence>
<dbReference type="Gene3D" id="1.20.120.910">
    <property type="entry name" value="DksA, coiled-coil domain"/>
    <property type="match status" value="1"/>
</dbReference>
<organism evidence="3 4">
    <name type="scientific">Modicisalibacter luteus</name>
    <dbReference type="NCBI Taxonomy" id="453962"/>
    <lineage>
        <taxon>Bacteria</taxon>
        <taxon>Pseudomonadati</taxon>
        <taxon>Pseudomonadota</taxon>
        <taxon>Gammaproteobacteria</taxon>
        <taxon>Oceanospirillales</taxon>
        <taxon>Halomonadaceae</taxon>
        <taxon>Modicisalibacter</taxon>
    </lineage>
</organism>
<accession>A0ABV7M1P1</accession>
<protein>
    <submittedName>
        <fullName evidence="3">TraR/DksA family transcriptional regulator</fullName>
    </submittedName>
</protein>
<dbReference type="InterPro" id="IPR048489">
    <property type="entry name" value="DksA_N"/>
</dbReference>
<proteinExistence type="predicted"/>
<feature type="zinc finger region" description="dksA C4-type" evidence="1">
    <location>
        <begin position="100"/>
        <end position="124"/>
    </location>
</feature>
<keyword evidence="4" id="KW-1185">Reference proteome</keyword>
<evidence type="ECO:0000313" key="4">
    <source>
        <dbReference type="Proteomes" id="UP001595640"/>
    </source>
</evidence>
<dbReference type="Proteomes" id="UP001595640">
    <property type="component" value="Unassembled WGS sequence"/>
</dbReference>
<sequence>MTATIDKEYLLSMPESAYMNEEQRAFFMDYLQRLRHETQARLNEAQTGIAGRRCWGDAMDRAVAEGNQTFLLRQAERDTKRLRRIDAAIERLRHDDYGYCLESGEAIGLKRLLLDPATEYTQAVQSRIERKRH</sequence>
<evidence type="ECO:0000259" key="2">
    <source>
        <dbReference type="Pfam" id="PF21157"/>
    </source>
</evidence>
<evidence type="ECO:0000256" key="1">
    <source>
        <dbReference type="PROSITE-ProRule" id="PRU00510"/>
    </source>
</evidence>
<feature type="domain" description="DnaK suppressor protein DksA N-terminal" evidence="2">
    <location>
        <begin position="23"/>
        <end position="92"/>
    </location>
</feature>
<gene>
    <name evidence="3" type="ORF">ACFOEI_10165</name>
</gene>
<dbReference type="PANTHER" id="PTHR33823">
    <property type="entry name" value="RNA POLYMERASE-BINDING TRANSCRIPTION FACTOR DKSA-RELATED"/>
    <property type="match status" value="1"/>
</dbReference>
<dbReference type="EMBL" id="JBHRUH010000015">
    <property type="protein sequence ID" value="MFC3292435.1"/>
    <property type="molecule type" value="Genomic_DNA"/>
</dbReference>
<name>A0ABV7M1P1_9GAMM</name>
<dbReference type="PROSITE" id="PS51128">
    <property type="entry name" value="ZF_DKSA_2"/>
    <property type="match status" value="1"/>
</dbReference>
<dbReference type="SUPFAM" id="SSF109635">
    <property type="entry name" value="DnaK suppressor protein DksA, alpha-hairpin domain"/>
    <property type="match status" value="1"/>
</dbReference>
<reference evidence="4" key="1">
    <citation type="journal article" date="2019" name="Int. J. Syst. Evol. Microbiol.">
        <title>The Global Catalogue of Microorganisms (GCM) 10K type strain sequencing project: providing services to taxonomists for standard genome sequencing and annotation.</title>
        <authorList>
            <consortium name="The Broad Institute Genomics Platform"/>
            <consortium name="The Broad Institute Genome Sequencing Center for Infectious Disease"/>
            <person name="Wu L."/>
            <person name="Ma J."/>
        </authorList>
    </citation>
    <scope>NUCLEOTIDE SEQUENCE [LARGE SCALE GENOMIC DNA]</scope>
    <source>
        <strain evidence="4">KCTC 12847</strain>
    </source>
</reference>
<dbReference type="PANTHER" id="PTHR33823:SF2">
    <property type="entry name" value="RNA POLYMERASE-BINDING TRANSCRIPTION FACTOR DKSA"/>
    <property type="match status" value="1"/>
</dbReference>
<dbReference type="Pfam" id="PF21157">
    <property type="entry name" value="DksA_N"/>
    <property type="match status" value="1"/>
</dbReference>
<dbReference type="RefSeq" id="WP_051087936.1">
    <property type="nucleotide sequence ID" value="NZ_BMXD01000002.1"/>
</dbReference>
<dbReference type="InterPro" id="IPR037187">
    <property type="entry name" value="DnaK_N"/>
</dbReference>
<comment type="caution">
    <text evidence="3">The sequence shown here is derived from an EMBL/GenBank/DDBJ whole genome shotgun (WGS) entry which is preliminary data.</text>
</comment>